<keyword evidence="1" id="KW-0808">Transferase</keyword>
<keyword evidence="2" id="KW-0430">Lectin</keyword>
<dbReference type="CDD" id="cd23434">
    <property type="entry name" value="beta-trefoil_Ricin_GALNT2"/>
    <property type="match status" value="1"/>
</dbReference>
<dbReference type="SUPFAM" id="SSF50370">
    <property type="entry name" value="Ricin B-like lectins"/>
    <property type="match status" value="1"/>
</dbReference>
<evidence type="ECO:0000313" key="5">
    <source>
        <dbReference type="EMBL" id="KAJ8045497.1"/>
    </source>
</evidence>
<dbReference type="SMART" id="SM00458">
    <property type="entry name" value="RICIN"/>
    <property type="match status" value="1"/>
</dbReference>
<keyword evidence="3" id="KW-1015">Disulfide bond</keyword>
<dbReference type="AlphaFoldDB" id="A0A9Q1CHK4"/>
<protein>
    <submittedName>
        <fullName evidence="5">Polypeptide N-acetylgalactosaminyltransferase 2</fullName>
    </submittedName>
</protein>
<dbReference type="InterPro" id="IPR027791">
    <property type="entry name" value="Galactosyl_T_C"/>
</dbReference>
<dbReference type="Gene3D" id="2.80.10.50">
    <property type="match status" value="1"/>
</dbReference>
<dbReference type="InterPro" id="IPR029044">
    <property type="entry name" value="Nucleotide-diphossugar_trans"/>
</dbReference>
<evidence type="ECO:0000313" key="6">
    <source>
        <dbReference type="Proteomes" id="UP001152320"/>
    </source>
</evidence>
<evidence type="ECO:0000256" key="2">
    <source>
        <dbReference type="ARBA" id="ARBA00022734"/>
    </source>
</evidence>
<reference evidence="5" key="1">
    <citation type="submission" date="2021-10" db="EMBL/GenBank/DDBJ databases">
        <title>Tropical sea cucumber genome reveals ecological adaptation and Cuvierian tubules defense mechanism.</title>
        <authorList>
            <person name="Chen T."/>
        </authorList>
    </citation>
    <scope>NUCLEOTIDE SEQUENCE</scope>
    <source>
        <strain evidence="5">Nanhai2018</strain>
        <tissue evidence="5">Muscle</tissue>
    </source>
</reference>
<evidence type="ECO:0000259" key="4">
    <source>
        <dbReference type="SMART" id="SM00458"/>
    </source>
</evidence>
<dbReference type="OrthoDB" id="429263at2759"/>
<dbReference type="Gene3D" id="3.90.550.10">
    <property type="entry name" value="Spore Coat Polysaccharide Biosynthesis Protein SpsA, Chain A"/>
    <property type="match status" value="1"/>
</dbReference>
<dbReference type="SUPFAM" id="SSF53448">
    <property type="entry name" value="Nucleotide-diphospho-sugar transferases"/>
    <property type="match status" value="1"/>
</dbReference>
<keyword evidence="6" id="KW-1185">Reference proteome</keyword>
<evidence type="ECO:0000256" key="3">
    <source>
        <dbReference type="ARBA" id="ARBA00023157"/>
    </source>
</evidence>
<dbReference type="PANTHER" id="PTHR11675">
    <property type="entry name" value="N-ACETYLGALACTOSAMINYLTRANSFERASE"/>
    <property type="match status" value="1"/>
</dbReference>
<dbReference type="Proteomes" id="UP001152320">
    <property type="component" value="Chromosome 3"/>
</dbReference>
<dbReference type="GO" id="GO:0004653">
    <property type="term" value="F:polypeptide N-acetylgalactosaminyltransferase activity"/>
    <property type="evidence" value="ECO:0007669"/>
    <property type="project" value="TreeGrafter"/>
</dbReference>
<comment type="caution">
    <text evidence="5">The sequence shown here is derived from an EMBL/GenBank/DDBJ whole genome shotgun (WGS) entry which is preliminary data.</text>
</comment>
<dbReference type="EMBL" id="JAIZAY010000003">
    <property type="protein sequence ID" value="KAJ8045497.1"/>
    <property type="molecule type" value="Genomic_DNA"/>
</dbReference>
<dbReference type="GO" id="GO:0005794">
    <property type="term" value="C:Golgi apparatus"/>
    <property type="evidence" value="ECO:0007669"/>
    <property type="project" value="TreeGrafter"/>
</dbReference>
<dbReference type="InterPro" id="IPR000772">
    <property type="entry name" value="Ricin_B_lectin"/>
</dbReference>
<dbReference type="PROSITE" id="PS50231">
    <property type="entry name" value="RICIN_B_LECTIN"/>
    <property type="match status" value="1"/>
</dbReference>
<dbReference type="FunFam" id="2.80.10.50:FF:000018">
    <property type="entry name" value="Polypeptide N-acetylgalactosaminyltransferase"/>
    <property type="match status" value="1"/>
</dbReference>
<name>A0A9Q1CHK4_HOLLE</name>
<organism evidence="5 6">
    <name type="scientific">Holothuria leucospilota</name>
    <name type="common">Black long sea cucumber</name>
    <name type="synonym">Mertensiothuria leucospilota</name>
    <dbReference type="NCBI Taxonomy" id="206669"/>
    <lineage>
        <taxon>Eukaryota</taxon>
        <taxon>Metazoa</taxon>
        <taxon>Echinodermata</taxon>
        <taxon>Eleutherozoa</taxon>
        <taxon>Echinozoa</taxon>
        <taxon>Holothuroidea</taxon>
        <taxon>Aspidochirotacea</taxon>
        <taxon>Aspidochirotida</taxon>
        <taxon>Holothuriidae</taxon>
        <taxon>Holothuria</taxon>
    </lineage>
</organism>
<dbReference type="InterPro" id="IPR035992">
    <property type="entry name" value="Ricin_B-like_lectins"/>
</dbReference>
<evidence type="ECO:0000256" key="1">
    <source>
        <dbReference type="ARBA" id="ARBA00022679"/>
    </source>
</evidence>
<dbReference type="Pfam" id="PF02709">
    <property type="entry name" value="Glyco_transf_7C"/>
    <property type="match status" value="1"/>
</dbReference>
<feature type="domain" description="Ricin B lectin" evidence="4">
    <location>
        <begin position="185"/>
        <end position="310"/>
    </location>
</feature>
<proteinExistence type="predicted"/>
<sequence>MDSFQYVAASADLKGGFDWNLVFKWDYMTADEKNRRRSNPIAPIKTPMIAGGLFTISKRWFEESGKYDMMMDVWGGENLEISFRVWQCGGSLEIIPCSRVGHVFRKQHPYTFPGGSGNVFAKNTRRAAEVWMDDYKQFYYAAVPSSRNVPFGNIQSRTELRESLQCKPFKWYLENVYPELRIPDKHDLAFGSIKQGAMCLDTLGHVLGGTIGLYECHNSGGNQEFSLTKDGSIKHADLCLGVSSKQSGSPITLAGCRSGNPLQKWEQSNGNRMLRLRGTNLCVDSHMVKDSGVTIETCDSKALTQQWKFTMSNISNK</sequence>
<gene>
    <name evidence="5" type="ORF">HOLleu_08517</name>
</gene>
<dbReference type="PANTHER" id="PTHR11675:SF119">
    <property type="entry name" value="POLYPEPTIDE N-ACETYLGALACTOSAMINYLTRANSFERASE 2"/>
    <property type="match status" value="1"/>
</dbReference>
<dbReference type="GO" id="GO:0006493">
    <property type="term" value="P:protein O-linked glycosylation"/>
    <property type="evidence" value="ECO:0007669"/>
    <property type="project" value="TreeGrafter"/>
</dbReference>
<accession>A0A9Q1CHK4</accession>
<dbReference type="GO" id="GO:0030246">
    <property type="term" value="F:carbohydrate binding"/>
    <property type="evidence" value="ECO:0007669"/>
    <property type="project" value="UniProtKB-KW"/>
</dbReference>
<dbReference type="Pfam" id="PF00652">
    <property type="entry name" value="Ricin_B_lectin"/>
    <property type="match status" value="1"/>
</dbReference>